<protein>
    <recommendedName>
        <fullName evidence="2">DUF5648 domain-containing protein</fullName>
    </recommendedName>
</protein>
<gene>
    <name evidence="3" type="ORF">GGU10DRAFT_430432</name>
</gene>
<feature type="signal peptide" evidence="1">
    <location>
        <begin position="1"/>
        <end position="22"/>
    </location>
</feature>
<keyword evidence="1" id="KW-0732">Signal</keyword>
<name>A0AA38U1H2_9AGAR</name>
<dbReference type="Pfam" id="PF18885">
    <property type="entry name" value="DUF5648"/>
    <property type="match status" value="2"/>
</dbReference>
<organism evidence="3 4">
    <name type="scientific">Lentinula aff. detonsa</name>
    <dbReference type="NCBI Taxonomy" id="2804958"/>
    <lineage>
        <taxon>Eukaryota</taxon>
        <taxon>Fungi</taxon>
        <taxon>Dikarya</taxon>
        <taxon>Basidiomycota</taxon>
        <taxon>Agaricomycotina</taxon>
        <taxon>Agaricomycetes</taxon>
        <taxon>Agaricomycetidae</taxon>
        <taxon>Agaricales</taxon>
        <taxon>Marasmiineae</taxon>
        <taxon>Omphalotaceae</taxon>
        <taxon>Lentinula</taxon>
    </lineage>
</organism>
<evidence type="ECO:0000313" key="4">
    <source>
        <dbReference type="Proteomes" id="UP001163798"/>
    </source>
</evidence>
<evidence type="ECO:0000259" key="2">
    <source>
        <dbReference type="Pfam" id="PF18885"/>
    </source>
</evidence>
<dbReference type="AlphaFoldDB" id="A0AA38U1H2"/>
<keyword evidence="4" id="KW-1185">Reference proteome</keyword>
<feature type="domain" description="DUF5648" evidence="2">
    <location>
        <begin position="243"/>
        <end position="379"/>
    </location>
</feature>
<evidence type="ECO:0000313" key="3">
    <source>
        <dbReference type="EMBL" id="KAJ3791185.1"/>
    </source>
</evidence>
<dbReference type="EMBL" id="MU793244">
    <property type="protein sequence ID" value="KAJ3791185.1"/>
    <property type="molecule type" value="Genomic_DNA"/>
</dbReference>
<dbReference type="Proteomes" id="UP001163798">
    <property type="component" value="Unassembled WGS sequence"/>
</dbReference>
<reference evidence="3" key="1">
    <citation type="submission" date="2022-08" db="EMBL/GenBank/DDBJ databases">
        <authorList>
            <consortium name="DOE Joint Genome Institute"/>
            <person name="Min B."/>
            <person name="Riley R."/>
            <person name="Sierra-Patev S."/>
            <person name="Naranjo-Ortiz M."/>
            <person name="Looney B."/>
            <person name="Konkel Z."/>
            <person name="Slot J.C."/>
            <person name="Sakamoto Y."/>
            <person name="Steenwyk J.L."/>
            <person name="Rokas A."/>
            <person name="Carro J."/>
            <person name="Camarero S."/>
            <person name="Ferreira P."/>
            <person name="Molpeceres G."/>
            <person name="Ruiz-Duenas F.J."/>
            <person name="Serrano A."/>
            <person name="Henrissat B."/>
            <person name="Drula E."/>
            <person name="Hughes K.W."/>
            <person name="Mata J.L."/>
            <person name="Ishikawa N.K."/>
            <person name="Vargas-Isla R."/>
            <person name="Ushijima S."/>
            <person name="Smith C.A."/>
            <person name="Ahrendt S."/>
            <person name="Andreopoulos W."/>
            <person name="He G."/>
            <person name="Labutti K."/>
            <person name="Lipzen A."/>
            <person name="Ng V."/>
            <person name="Sandor L."/>
            <person name="Barry K."/>
            <person name="Martinez A.T."/>
            <person name="Xiao Y."/>
            <person name="Gibbons J.G."/>
            <person name="Terashima K."/>
            <person name="Hibbett D.S."/>
            <person name="Grigoriev I.V."/>
        </authorList>
    </citation>
    <scope>NUCLEOTIDE SEQUENCE</scope>
    <source>
        <strain evidence="3">TFB10291</strain>
    </source>
</reference>
<proteinExistence type="predicted"/>
<feature type="chain" id="PRO_5041230614" description="DUF5648 domain-containing protein" evidence="1">
    <location>
        <begin position="23"/>
        <end position="465"/>
    </location>
</feature>
<sequence length="465" mass="49850">MSFLSLTFIFLLSSLSLAVVRARFVDSLCPSHLPSRRACDEQADSSCADTSSLVPFLRAFSSSLQDHFYTTNVSEMNNVALSGGVYTFEGEAAFLWSTPQPGTIPLFRLYNQNSTDHFYTISSDELPEMNTLGWTNDTAPNQTAGYVYPYSICGAAPLYRLFDPSAMDHFYTMDFVEAQNAVEAGYQDQGIAGYAMLPSANGSVVKESAVPYLLPSTVTASPESQETASTSSSSCADNANVVPLLRAYAGTGQDHFYTTNSSEMNAALLTTYSFEGDAAFVWSTQEASTVPLYRLFNQNVNDHFYTIDANESNVALSLGYAFDTDSHIAGYLYPYSICGASPIYRLYSSSSTDHFYTMSQTESASSAPGYIVEGIVGFALLPSADGQAQTITASASPLLLPVSLDPSPVSILSTFVAAFSTTININPTSTSSSSESNAGSKAIARGPLFFLAILMSGSIAVWMAS</sequence>
<comment type="caution">
    <text evidence="3">The sequence shown here is derived from an EMBL/GenBank/DDBJ whole genome shotgun (WGS) entry which is preliminary data.</text>
</comment>
<feature type="domain" description="DUF5648" evidence="2">
    <location>
        <begin position="55"/>
        <end position="196"/>
    </location>
</feature>
<evidence type="ECO:0000256" key="1">
    <source>
        <dbReference type="SAM" id="SignalP"/>
    </source>
</evidence>
<dbReference type="InterPro" id="IPR043708">
    <property type="entry name" value="DUF5648"/>
</dbReference>
<accession>A0AA38U1H2</accession>